<dbReference type="PANTHER" id="PTHR48049:SF132">
    <property type="entry name" value="GLYCOSYLTRANSFERASE"/>
    <property type="match status" value="1"/>
</dbReference>
<sequence length="479" mass="50295">MAAGRALFAFPSAAGHINPSLPLCRRLVDLGWEVVYLGIPEFRDAIAAAGGSFSDLNELGKEFGIEDVRGMIVGTLADYGPDARAWALNFGSIALQKLLPMYISFLQRLAPQLVVYCPVLSQVAHLAAEHLKIPDVSLLTAAGPGYWDAAFAAHGGSAESLVAAIKLNSANSAAVEGVRSVLNRPELSLNTAEPLVNDYYTTVNLATTVPFLADKLNEKDASFYESAGKKFEFVGPLLAPELAGSEPLGATERSTELLGRIDAAILQGQEVLYVSMGTVLTSSHADFGWAGTAGSAITGKEMCHAIFRCLFGELASTQLMNPAPLIIVSTGSQPDALEGIEVPTNAFCAPSLPQVEVLRRAKAALFVTHAGQNSFMESLSVGTPVLCCPGFGDQLATAAKAESLGLGLKVDRPAKEEGASGEALAGYEAAIVRNLHRMLGSERPKFTRAAQLVAKELAEAGGVEKALRACLRAAEVGKA</sequence>
<protein>
    <submittedName>
        <fullName evidence="2">Putative UDP-glucosyltransferase YojK</fullName>
    </submittedName>
</protein>
<reference evidence="2 3" key="1">
    <citation type="submission" date="2016-02" db="EMBL/GenBank/DDBJ databases">
        <title>Genome analysis of coral dinoflagellate symbionts highlights evolutionary adaptations to a symbiotic lifestyle.</title>
        <authorList>
            <person name="Aranda M."/>
            <person name="Li Y."/>
            <person name="Liew Y.J."/>
            <person name="Baumgarten S."/>
            <person name="Simakov O."/>
            <person name="Wilson M."/>
            <person name="Piel J."/>
            <person name="Ashoor H."/>
            <person name="Bougouffa S."/>
            <person name="Bajic V.B."/>
            <person name="Ryu T."/>
            <person name="Ravasi T."/>
            <person name="Bayer T."/>
            <person name="Micklem G."/>
            <person name="Kim H."/>
            <person name="Bhak J."/>
            <person name="Lajeunesse T.C."/>
            <person name="Voolstra C.R."/>
        </authorList>
    </citation>
    <scope>NUCLEOTIDE SEQUENCE [LARGE SCALE GENOMIC DNA]</scope>
    <source>
        <strain evidence="2 3">CCMP2467</strain>
    </source>
</reference>
<evidence type="ECO:0000256" key="1">
    <source>
        <dbReference type="ARBA" id="ARBA00022679"/>
    </source>
</evidence>
<dbReference type="GO" id="GO:0035251">
    <property type="term" value="F:UDP-glucosyltransferase activity"/>
    <property type="evidence" value="ECO:0007669"/>
    <property type="project" value="InterPro"/>
</dbReference>
<dbReference type="SUPFAM" id="SSF53756">
    <property type="entry name" value="UDP-Glycosyltransferase/glycogen phosphorylase"/>
    <property type="match status" value="1"/>
</dbReference>
<dbReference type="Pfam" id="PF00201">
    <property type="entry name" value="UDPGT"/>
    <property type="match status" value="1"/>
</dbReference>
<accession>A0A1Q9ECP4</accession>
<gene>
    <name evidence="2" type="primary">yojK</name>
    <name evidence="2" type="ORF">AK812_SmicGene11666</name>
</gene>
<keyword evidence="1 2" id="KW-0808">Transferase</keyword>
<evidence type="ECO:0000313" key="3">
    <source>
        <dbReference type="Proteomes" id="UP000186817"/>
    </source>
</evidence>
<evidence type="ECO:0000313" key="2">
    <source>
        <dbReference type="EMBL" id="OLQ05193.1"/>
    </source>
</evidence>
<dbReference type="InterPro" id="IPR050481">
    <property type="entry name" value="UDP-glycosyltransf_plant"/>
</dbReference>
<dbReference type="Proteomes" id="UP000186817">
    <property type="component" value="Unassembled WGS sequence"/>
</dbReference>
<dbReference type="AlphaFoldDB" id="A0A1Q9ECP4"/>
<name>A0A1Q9ECP4_SYMMI</name>
<dbReference type="CDD" id="cd03784">
    <property type="entry name" value="GT1_Gtf-like"/>
    <property type="match status" value="1"/>
</dbReference>
<dbReference type="InterPro" id="IPR002213">
    <property type="entry name" value="UDP_glucos_trans"/>
</dbReference>
<dbReference type="OMA" id="CHAIFRC"/>
<proteinExistence type="predicted"/>
<dbReference type="EMBL" id="LSRX01000192">
    <property type="protein sequence ID" value="OLQ05193.1"/>
    <property type="molecule type" value="Genomic_DNA"/>
</dbReference>
<dbReference type="Gene3D" id="3.40.50.2000">
    <property type="entry name" value="Glycogen Phosphorylase B"/>
    <property type="match status" value="2"/>
</dbReference>
<comment type="caution">
    <text evidence="2">The sequence shown here is derived from an EMBL/GenBank/DDBJ whole genome shotgun (WGS) entry which is preliminary data.</text>
</comment>
<dbReference type="PANTHER" id="PTHR48049">
    <property type="entry name" value="GLYCOSYLTRANSFERASE"/>
    <property type="match status" value="1"/>
</dbReference>
<dbReference type="OrthoDB" id="1927969at2759"/>
<keyword evidence="3" id="KW-1185">Reference proteome</keyword>
<organism evidence="2 3">
    <name type="scientific">Symbiodinium microadriaticum</name>
    <name type="common">Dinoflagellate</name>
    <name type="synonym">Zooxanthella microadriatica</name>
    <dbReference type="NCBI Taxonomy" id="2951"/>
    <lineage>
        <taxon>Eukaryota</taxon>
        <taxon>Sar</taxon>
        <taxon>Alveolata</taxon>
        <taxon>Dinophyceae</taxon>
        <taxon>Suessiales</taxon>
        <taxon>Symbiodiniaceae</taxon>
        <taxon>Symbiodinium</taxon>
    </lineage>
</organism>